<dbReference type="PANTHER" id="PTHR17972">
    <property type="entry name" value="NUCLEOLAR RNA-ASSOCIATED PROTEIN"/>
    <property type="match status" value="1"/>
</dbReference>
<sequence>MSAFQNEARKPVLVLYPAEKFGETALASIRLIPTATSLFNISKLNMQRNNIRALNRAADATPMYNSSILEDMVLEENSKFVSSTFHEWKELGEALILLKVWARQRSSIYSHDCVSGYLLSTILAYLATVSGKNRVSKSMNTIQICRHTLDFIGMQCFATFCRVH</sequence>
<keyword evidence="3 5" id="KW-0694">RNA-binding</keyword>
<feature type="domain" description="Nrap protein" evidence="7">
    <location>
        <begin position="92"/>
        <end position="156"/>
    </location>
</feature>
<proteinExistence type="inferred from homology"/>
<evidence type="ECO:0000256" key="3">
    <source>
        <dbReference type="ARBA" id="ARBA00022884"/>
    </source>
</evidence>
<comment type="caution">
    <text evidence="8">The sequence shown here is derived from an EMBL/GenBank/DDBJ whole genome shotgun (WGS) entry which is preliminary data.</text>
</comment>
<evidence type="ECO:0000313" key="9">
    <source>
        <dbReference type="EMBL" id="KAK1404690.1"/>
    </source>
</evidence>
<dbReference type="Proteomes" id="UP001237642">
    <property type="component" value="Unassembled WGS sequence"/>
</dbReference>
<evidence type="ECO:0000313" key="8">
    <source>
        <dbReference type="EMBL" id="KAK1352315.1"/>
    </source>
</evidence>
<evidence type="ECO:0000256" key="4">
    <source>
        <dbReference type="ARBA" id="ARBA00023242"/>
    </source>
</evidence>
<reference evidence="8" key="1">
    <citation type="submission" date="2023-02" db="EMBL/GenBank/DDBJ databases">
        <title>Genome of toxic invasive species Heracleum sosnowskyi carries increased number of genes despite the absence of recent whole-genome duplications.</title>
        <authorList>
            <person name="Schelkunov M."/>
            <person name="Shtratnikova V."/>
            <person name="Makarenko M."/>
            <person name="Klepikova A."/>
            <person name="Omelchenko D."/>
            <person name="Novikova G."/>
            <person name="Obukhova E."/>
            <person name="Bogdanov V."/>
            <person name="Penin A."/>
            <person name="Logacheva M."/>
        </authorList>
    </citation>
    <scope>NUCLEOTIDE SEQUENCE</scope>
    <source>
        <strain evidence="8">Hsosn_3</strain>
        <tissue evidence="8">Leaf</tissue>
    </source>
</reference>
<dbReference type="AlphaFoldDB" id="A0AAD8GQD9"/>
<protein>
    <submittedName>
        <fullName evidence="8">Uncharacterized protein</fullName>
    </submittedName>
</protein>
<dbReference type="Pfam" id="PF03813">
    <property type="entry name" value="Nrap"/>
    <property type="match status" value="1"/>
</dbReference>
<dbReference type="InterPro" id="IPR035367">
    <property type="entry name" value="Nrap_D2"/>
</dbReference>
<accession>A0AAD8GQD9</accession>
<dbReference type="Gene3D" id="1.10.1410.10">
    <property type="match status" value="1"/>
</dbReference>
<dbReference type="EMBL" id="JAUIZM010000018">
    <property type="protein sequence ID" value="KAK1352315.1"/>
    <property type="molecule type" value="Genomic_DNA"/>
</dbReference>
<dbReference type="InterPro" id="IPR035082">
    <property type="entry name" value="Nrap_D1"/>
</dbReference>
<comment type="subcellular location">
    <subcellularLocation>
        <location evidence="1 5">Nucleus</location>
        <location evidence="1 5">Nucleolus</location>
    </subcellularLocation>
</comment>
<dbReference type="GO" id="GO:0034456">
    <property type="term" value="C:UTP-C complex"/>
    <property type="evidence" value="ECO:0007669"/>
    <property type="project" value="TreeGrafter"/>
</dbReference>
<feature type="domain" description="Nrap protein" evidence="6">
    <location>
        <begin position="2"/>
        <end position="85"/>
    </location>
</feature>
<dbReference type="Pfam" id="PF17403">
    <property type="entry name" value="Nrap_D2"/>
    <property type="match status" value="1"/>
</dbReference>
<evidence type="ECO:0000313" key="10">
    <source>
        <dbReference type="Proteomes" id="UP001237642"/>
    </source>
</evidence>
<evidence type="ECO:0000259" key="7">
    <source>
        <dbReference type="Pfam" id="PF17403"/>
    </source>
</evidence>
<comment type="similarity">
    <text evidence="2 5">Belongs to the NRAP family.</text>
</comment>
<organism evidence="8 10">
    <name type="scientific">Heracleum sosnowskyi</name>
    <dbReference type="NCBI Taxonomy" id="360622"/>
    <lineage>
        <taxon>Eukaryota</taxon>
        <taxon>Viridiplantae</taxon>
        <taxon>Streptophyta</taxon>
        <taxon>Embryophyta</taxon>
        <taxon>Tracheophyta</taxon>
        <taxon>Spermatophyta</taxon>
        <taxon>Magnoliopsida</taxon>
        <taxon>eudicotyledons</taxon>
        <taxon>Gunneridae</taxon>
        <taxon>Pentapetalae</taxon>
        <taxon>asterids</taxon>
        <taxon>campanulids</taxon>
        <taxon>Apiales</taxon>
        <taxon>Apiaceae</taxon>
        <taxon>Apioideae</taxon>
        <taxon>apioid superclade</taxon>
        <taxon>Tordylieae</taxon>
        <taxon>Tordyliinae</taxon>
        <taxon>Heracleum</taxon>
    </lineage>
</organism>
<dbReference type="EMBL" id="JAUIZM010000001">
    <property type="protein sequence ID" value="KAK1404690.1"/>
    <property type="molecule type" value="Genomic_DNA"/>
</dbReference>
<evidence type="ECO:0000256" key="1">
    <source>
        <dbReference type="ARBA" id="ARBA00004604"/>
    </source>
</evidence>
<keyword evidence="4 5" id="KW-0539">Nucleus</keyword>
<dbReference type="GO" id="GO:0006409">
    <property type="term" value="P:tRNA export from nucleus"/>
    <property type="evidence" value="ECO:0007669"/>
    <property type="project" value="TreeGrafter"/>
</dbReference>
<dbReference type="GO" id="GO:0003723">
    <property type="term" value="F:RNA binding"/>
    <property type="evidence" value="ECO:0007669"/>
    <property type="project" value="UniProtKB-KW"/>
</dbReference>
<keyword evidence="10" id="KW-1185">Reference proteome</keyword>
<dbReference type="GO" id="GO:0032545">
    <property type="term" value="C:CURI complex"/>
    <property type="evidence" value="ECO:0007669"/>
    <property type="project" value="TreeGrafter"/>
</dbReference>
<evidence type="ECO:0000259" key="6">
    <source>
        <dbReference type="Pfam" id="PF03813"/>
    </source>
</evidence>
<reference evidence="8" key="2">
    <citation type="submission" date="2023-05" db="EMBL/GenBank/DDBJ databases">
        <authorList>
            <person name="Schelkunov M.I."/>
        </authorList>
    </citation>
    <scope>NUCLEOTIDE SEQUENCE</scope>
    <source>
        <strain evidence="8">Hsosn_3</strain>
        <tissue evidence="8">Leaf</tissue>
    </source>
</reference>
<name>A0AAD8GQD9_9APIA</name>
<evidence type="ECO:0000256" key="5">
    <source>
        <dbReference type="RuleBase" id="RU364032"/>
    </source>
</evidence>
<dbReference type="GO" id="GO:0032040">
    <property type="term" value="C:small-subunit processome"/>
    <property type="evidence" value="ECO:0007669"/>
    <property type="project" value="TreeGrafter"/>
</dbReference>
<evidence type="ECO:0000256" key="2">
    <source>
        <dbReference type="ARBA" id="ARBA00006674"/>
    </source>
</evidence>
<dbReference type="InterPro" id="IPR005554">
    <property type="entry name" value="NOL6/Upt22"/>
</dbReference>
<dbReference type="GO" id="GO:0006364">
    <property type="term" value="P:rRNA processing"/>
    <property type="evidence" value="ECO:0007669"/>
    <property type="project" value="TreeGrafter"/>
</dbReference>
<gene>
    <name evidence="9" type="ORF">POM88_004295</name>
    <name evidence="8" type="ORF">POM88_053579</name>
</gene>
<dbReference type="PANTHER" id="PTHR17972:SF0">
    <property type="entry name" value="NUCLEOLAR PROTEIN 6"/>
    <property type="match status" value="1"/>
</dbReference>